<proteinExistence type="predicted"/>
<dbReference type="EMBL" id="CAQJ01000016">
    <property type="protein sequence ID" value="CCQ89631.1"/>
    <property type="molecule type" value="Genomic_DNA"/>
</dbReference>
<accession>M1Z939</accession>
<organism evidence="1 2">
    <name type="scientific">Nitrospina gracilis (strain 3/211)</name>
    <dbReference type="NCBI Taxonomy" id="1266370"/>
    <lineage>
        <taxon>Bacteria</taxon>
        <taxon>Pseudomonadati</taxon>
        <taxon>Nitrospinota/Tectimicrobiota group</taxon>
        <taxon>Nitrospinota</taxon>
        <taxon>Nitrospinia</taxon>
        <taxon>Nitrospinales</taxon>
        <taxon>Nitrospinaceae</taxon>
        <taxon>Nitrospina</taxon>
    </lineage>
</organism>
<dbReference type="STRING" id="1266370.NITGR_140028"/>
<evidence type="ECO:0000313" key="1">
    <source>
        <dbReference type="EMBL" id="CCQ89631.1"/>
    </source>
</evidence>
<protein>
    <submittedName>
        <fullName evidence="1">Uncharacterized protein</fullName>
    </submittedName>
</protein>
<dbReference type="AlphaFoldDB" id="M1Z939"/>
<dbReference type="HOGENOM" id="CLU_2288554_0_0_0"/>
<dbReference type="Proteomes" id="UP000011704">
    <property type="component" value="Unassembled WGS sequence"/>
</dbReference>
<reference evidence="1 2" key="1">
    <citation type="journal article" date="2013" name="Front. Microbiol.">
        <title>The genome of Nitrospina gracilis illuminates the metabolism and evolution of the major marine nitrite oxidizer.</title>
        <authorList>
            <person name="Luecker S."/>
            <person name="Nowka B."/>
            <person name="Rattei T."/>
            <person name="Spieck E."/>
            <person name="and Daims H."/>
        </authorList>
    </citation>
    <scope>NUCLEOTIDE SEQUENCE [LARGE SCALE GENOMIC DNA]</scope>
    <source>
        <strain evidence="1 2">3/211</strain>
    </source>
</reference>
<gene>
    <name evidence="1" type="ORF">NITGR_140028</name>
</gene>
<sequence length="101" mass="11294">MGTVHPILNEYSGQIPKSLQTYKSIHAVENYEVIVEHTKQEMAAFRSLDGVLPDGRTVRDVLKESGCEESIEDMDGLDKDRIRVVGALNLILEFSEAMAED</sequence>
<keyword evidence="2" id="KW-1185">Reference proteome</keyword>
<dbReference type="RefSeq" id="WP_005006282.1">
    <property type="nucleotide sequence ID" value="NZ_HG422173.1"/>
</dbReference>
<comment type="caution">
    <text evidence="1">The sequence shown here is derived from an EMBL/GenBank/DDBJ whole genome shotgun (WGS) entry which is preliminary data.</text>
</comment>
<name>M1Z939_NITG3</name>
<dbReference type="InParanoid" id="M1Z939"/>
<evidence type="ECO:0000313" key="2">
    <source>
        <dbReference type="Proteomes" id="UP000011704"/>
    </source>
</evidence>